<dbReference type="Pfam" id="PF17717">
    <property type="entry name" value="DUF5562"/>
    <property type="match status" value="1"/>
</dbReference>
<organism evidence="3 4">
    <name type="scientific">Muntiacus reevesi</name>
    <name type="common">Reeves' muntjac</name>
    <name type="synonym">Cervus reevesi</name>
    <dbReference type="NCBI Taxonomy" id="9886"/>
    <lineage>
        <taxon>Eukaryota</taxon>
        <taxon>Metazoa</taxon>
        <taxon>Chordata</taxon>
        <taxon>Craniata</taxon>
        <taxon>Vertebrata</taxon>
        <taxon>Euteleostomi</taxon>
        <taxon>Mammalia</taxon>
        <taxon>Eutheria</taxon>
        <taxon>Laurasiatheria</taxon>
        <taxon>Artiodactyla</taxon>
        <taxon>Ruminantia</taxon>
        <taxon>Pecora</taxon>
        <taxon>Cervidae</taxon>
        <taxon>Muntiacinae</taxon>
        <taxon>Muntiacus</taxon>
    </lineage>
</organism>
<feature type="region of interest" description="Disordered" evidence="1">
    <location>
        <begin position="1"/>
        <end position="30"/>
    </location>
</feature>
<keyword evidence="2" id="KW-0472">Membrane</keyword>
<sequence>MTHLCLPRPEAAVSPTPVPPRGMGAGEGSASPVGPCVSPWGSSWAQVLDSVLGLGALGLTIRAIFSTTGPALLLLLLLVSFLAFDMLRRCTNHDAAAASGDRCHRGRRGAAARGALVSLGLSGGLGALVHVSRAPELDPVVGYVRLAAATAACAVGSGGDPLPAAGPDAVSRTLHHRLPPPELPVARGGCGVAPSAAGCPAAVAQRPARTALHGLLPAAVFHTTEPRGPPHLHVSPRQCSGLGPIEGQPHPAACVC</sequence>
<keyword evidence="4" id="KW-1185">Reference proteome</keyword>
<name>A0A5J5MSG2_MUNRE</name>
<evidence type="ECO:0000313" key="3">
    <source>
        <dbReference type="EMBL" id="KAB0383055.1"/>
    </source>
</evidence>
<dbReference type="PANTHER" id="PTHR39222">
    <property type="entry name" value="MCG9903"/>
    <property type="match status" value="1"/>
</dbReference>
<evidence type="ECO:0000256" key="1">
    <source>
        <dbReference type="SAM" id="MobiDB-lite"/>
    </source>
</evidence>
<keyword evidence="2" id="KW-0812">Transmembrane</keyword>
<dbReference type="PANTHER" id="PTHR39222:SF1">
    <property type="entry name" value="RIKEN CDNA 1700020A23 GENE"/>
    <property type="match status" value="1"/>
</dbReference>
<dbReference type="InterPro" id="IPR040425">
    <property type="entry name" value="C20orf141-like"/>
</dbReference>
<evidence type="ECO:0000313" key="4">
    <source>
        <dbReference type="Proteomes" id="UP000326062"/>
    </source>
</evidence>
<accession>A0A5J5MSG2</accession>
<dbReference type="AlphaFoldDB" id="A0A5J5MSG2"/>
<comment type="caution">
    <text evidence="3">The sequence shown here is derived from an EMBL/GenBank/DDBJ whole genome shotgun (WGS) entry which is preliminary data.</text>
</comment>
<dbReference type="Proteomes" id="UP000326062">
    <property type="component" value="Chromosome 2"/>
</dbReference>
<feature type="transmembrane region" description="Helical" evidence="2">
    <location>
        <begin position="63"/>
        <end position="84"/>
    </location>
</feature>
<protein>
    <submittedName>
        <fullName evidence="3">Uncharacterized protein</fullName>
    </submittedName>
</protein>
<keyword evidence="2" id="KW-1133">Transmembrane helix</keyword>
<dbReference type="EMBL" id="VCEB01000002">
    <property type="protein sequence ID" value="KAB0383055.1"/>
    <property type="molecule type" value="Genomic_DNA"/>
</dbReference>
<evidence type="ECO:0000256" key="2">
    <source>
        <dbReference type="SAM" id="Phobius"/>
    </source>
</evidence>
<proteinExistence type="predicted"/>
<gene>
    <name evidence="3" type="ORF">FD755_004972</name>
</gene>
<reference evidence="3 4" key="1">
    <citation type="submission" date="2019-06" db="EMBL/GenBank/DDBJ databases">
        <title>Discovery of a novel chromosome fission-fusion reversal in muntjac.</title>
        <authorList>
            <person name="Mudd A.B."/>
            <person name="Bredeson J.V."/>
            <person name="Baum R."/>
            <person name="Hockemeyer D."/>
            <person name="Rokhsar D.S."/>
        </authorList>
    </citation>
    <scope>NUCLEOTIDE SEQUENCE [LARGE SCALE GENOMIC DNA]</scope>
    <source>
        <strain evidence="3">UCam_UCB_Mr</strain>
        <tissue evidence="3">Fibroblast cell line</tissue>
    </source>
</reference>